<dbReference type="Proteomes" id="UP000693981">
    <property type="component" value="Unassembled WGS sequence"/>
</dbReference>
<organism evidence="1 2">
    <name type="scientific">Phytophthora boehmeriae</name>
    <dbReference type="NCBI Taxonomy" id="109152"/>
    <lineage>
        <taxon>Eukaryota</taxon>
        <taxon>Sar</taxon>
        <taxon>Stramenopiles</taxon>
        <taxon>Oomycota</taxon>
        <taxon>Peronosporomycetes</taxon>
        <taxon>Peronosporales</taxon>
        <taxon>Peronosporaceae</taxon>
        <taxon>Phytophthora</taxon>
    </lineage>
</organism>
<evidence type="ECO:0000313" key="2">
    <source>
        <dbReference type="Proteomes" id="UP000693981"/>
    </source>
</evidence>
<gene>
    <name evidence="1" type="ORF">PHYBOEH_004775</name>
</gene>
<proteinExistence type="predicted"/>
<protein>
    <submittedName>
        <fullName evidence="1">Uncharacterized protein</fullName>
    </submittedName>
</protein>
<dbReference type="EMBL" id="JAGDFL010000250">
    <property type="protein sequence ID" value="KAG7394732.1"/>
    <property type="molecule type" value="Genomic_DNA"/>
</dbReference>
<dbReference type="AlphaFoldDB" id="A0A8T1WL14"/>
<keyword evidence="2" id="KW-1185">Reference proteome</keyword>
<comment type="caution">
    <text evidence="1">The sequence shown here is derived from an EMBL/GenBank/DDBJ whole genome shotgun (WGS) entry which is preliminary data.</text>
</comment>
<accession>A0A8T1WL14</accession>
<evidence type="ECO:0000313" key="1">
    <source>
        <dbReference type="EMBL" id="KAG7394732.1"/>
    </source>
</evidence>
<dbReference type="OrthoDB" id="58366at2759"/>
<sequence>MEAKRIVTVSESELNKASKELHATKGTREHSDSLEYDSSIADKVAALYEKLDGDINAIFEELEEDPRKALKHPPQSAADFGKKYAQGFYTIAEAK</sequence>
<name>A0A8T1WL14_9STRA</name>
<reference evidence="1" key="1">
    <citation type="submission" date="2021-02" db="EMBL/GenBank/DDBJ databases">
        <authorList>
            <person name="Palmer J.M."/>
        </authorList>
    </citation>
    <scope>NUCLEOTIDE SEQUENCE</scope>
    <source>
        <strain evidence="1">SCRP23</strain>
    </source>
</reference>